<feature type="region of interest" description="Disordered" evidence="1">
    <location>
        <begin position="31"/>
        <end position="53"/>
    </location>
</feature>
<feature type="signal peptide" evidence="2">
    <location>
        <begin position="1"/>
        <end position="25"/>
    </location>
</feature>
<evidence type="ECO:0000313" key="3">
    <source>
        <dbReference type="EMBL" id="GAV06914.1"/>
    </source>
</evidence>
<keyword evidence="4" id="KW-1185">Reference proteome</keyword>
<evidence type="ECO:0000256" key="1">
    <source>
        <dbReference type="SAM" id="MobiDB-lite"/>
    </source>
</evidence>
<organism evidence="3 4">
    <name type="scientific">Ramazzottius varieornatus</name>
    <name type="common">Water bear</name>
    <name type="synonym">Tardigrade</name>
    <dbReference type="NCBI Taxonomy" id="947166"/>
    <lineage>
        <taxon>Eukaryota</taxon>
        <taxon>Metazoa</taxon>
        <taxon>Ecdysozoa</taxon>
        <taxon>Tardigrada</taxon>
        <taxon>Eutardigrada</taxon>
        <taxon>Parachela</taxon>
        <taxon>Hypsibioidea</taxon>
        <taxon>Ramazzottiidae</taxon>
        <taxon>Ramazzottius</taxon>
    </lineage>
</organism>
<accession>A0A1D1W650</accession>
<sequence>MGGETCLVFSVQGMLLYLVVSTVSGDTSGKAFSGSSGIVTSTTESPSPSTQNGCFPNVINTTVPSNKLKKVGTFYEYRSKSDDTVYNAFYTVTLVGNGLIYLPATLTPGVHSIQKFQQVVAKNGTNTCNYQNIDVVSDFSGVDFFLDFDSNADNVPLNQVSYYLYDEDGPNGFEIAYICDVPNFQTGVCDAIELYVNTRANPNQMTVDQKSAIDAIIDRTLQPYCLSHSDLFETIFRNDVQQCNEAPTQAFSSLVQAFASSLPARLA</sequence>
<reference evidence="3 4" key="1">
    <citation type="journal article" date="2016" name="Nat. Commun.">
        <title>Extremotolerant tardigrade genome and improved radiotolerance of human cultured cells by tardigrade-unique protein.</title>
        <authorList>
            <person name="Hashimoto T."/>
            <person name="Horikawa D.D."/>
            <person name="Saito Y."/>
            <person name="Kuwahara H."/>
            <person name="Kozuka-Hata H."/>
            <person name="Shin-I T."/>
            <person name="Minakuchi Y."/>
            <person name="Ohishi K."/>
            <person name="Motoyama A."/>
            <person name="Aizu T."/>
            <person name="Enomoto A."/>
            <person name="Kondo K."/>
            <person name="Tanaka S."/>
            <person name="Hara Y."/>
            <person name="Koshikawa S."/>
            <person name="Sagara H."/>
            <person name="Miura T."/>
            <person name="Yokobori S."/>
            <person name="Miyagawa K."/>
            <person name="Suzuki Y."/>
            <person name="Kubo T."/>
            <person name="Oyama M."/>
            <person name="Kohara Y."/>
            <person name="Fujiyama A."/>
            <person name="Arakawa K."/>
            <person name="Katayama T."/>
            <person name="Toyoda A."/>
            <person name="Kunieda T."/>
        </authorList>
    </citation>
    <scope>NUCLEOTIDE SEQUENCE [LARGE SCALE GENOMIC DNA]</scope>
    <source>
        <strain evidence="3 4">YOKOZUNA-1</strain>
    </source>
</reference>
<name>A0A1D1W650_RAMVA</name>
<protein>
    <submittedName>
        <fullName evidence="3">Uncharacterized protein</fullName>
    </submittedName>
</protein>
<evidence type="ECO:0000256" key="2">
    <source>
        <dbReference type="SAM" id="SignalP"/>
    </source>
</evidence>
<dbReference type="Proteomes" id="UP000186922">
    <property type="component" value="Unassembled WGS sequence"/>
</dbReference>
<dbReference type="OrthoDB" id="10675355at2759"/>
<dbReference type="EMBL" id="BDGG01000014">
    <property type="protein sequence ID" value="GAV06914.1"/>
    <property type="molecule type" value="Genomic_DNA"/>
</dbReference>
<evidence type="ECO:0000313" key="4">
    <source>
        <dbReference type="Proteomes" id="UP000186922"/>
    </source>
</evidence>
<comment type="caution">
    <text evidence="3">The sequence shown here is derived from an EMBL/GenBank/DDBJ whole genome shotgun (WGS) entry which is preliminary data.</text>
</comment>
<feature type="compositionally biased region" description="Low complexity" evidence="1">
    <location>
        <begin position="40"/>
        <end position="50"/>
    </location>
</feature>
<feature type="chain" id="PRO_5008899259" evidence="2">
    <location>
        <begin position="26"/>
        <end position="267"/>
    </location>
</feature>
<gene>
    <name evidence="3" type="primary">RvY_16823-1</name>
    <name evidence="3" type="synonym">RvY_16823.1</name>
    <name evidence="3" type="ORF">RvY_16823</name>
</gene>
<proteinExistence type="predicted"/>
<dbReference type="AlphaFoldDB" id="A0A1D1W650"/>
<keyword evidence="2" id="KW-0732">Signal</keyword>